<feature type="signal peptide" evidence="1">
    <location>
        <begin position="1"/>
        <end position="28"/>
    </location>
</feature>
<organism evidence="2">
    <name type="scientific">Anguilla anguilla</name>
    <name type="common">European freshwater eel</name>
    <name type="synonym">Muraena anguilla</name>
    <dbReference type="NCBI Taxonomy" id="7936"/>
    <lineage>
        <taxon>Eukaryota</taxon>
        <taxon>Metazoa</taxon>
        <taxon>Chordata</taxon>
        <taxon>Craniata</taxon>
        <taxon>Vertebrata</taxon>
        <taxon>Euteleostomi</taxon>
        <taxon>Actinopterygii</taxon>
        <taxon>Neopterygii</taxon>
        <taxon>Teleostei</taxon>
        <taxon>Anguilliformes</taxon>
        <taxon>Anguillidae</taxon>
        <taxon>Anguilla</taxon>
    </lineage>
</organism>
<evidence type="ECO:0000256" key="1">
    <source>
        <dbReference type="SAM" id="SignalP"/>
    </source>
</evidence>
<keyword evidence="1" id="KW-0732">Signal</keyword>
<proteinExistence type="predicted"/>
<name>A0A0E9W5U1_ANGAN</name>
<dbReference type="EMBL" id="GBXM01023622">
    <property type="protein sequence ID" value="JAH84955.1"/>
    <property type="molecule type" value="Transcribed_RNA"/>
</dbReference>
<accession>A0A0E9W5U1</accession>
<sequence>MLIFFSFFISFLQFHVLLFLCGFRDTKAKHISAVNILTRMFIVTDFFHCVHLSHL</sequence>
<feature type="chain" id="PRO_5002434656" evidence="1">
    <location>
        <begin position="29"/>
        <end position="55"/>
    </location>
</feature>
<protein>
    <submittedName>
        <fullName evidence="2">Uncharacterized protein</fullName>
    </submittedName>
</protein>
<dbReference type="AlphaFoldDB" id="A0A0E9W5U1"/>
<reference evidence="2" key="2">
    <citation type="journal article" date="2015" name="Fish Shellfish Immunol.">
        <title>Early steps in the European eel (Anguilla anguilla)-Vibrio vulnificus interaction in the gills: Role of the RtxA13 toxin.</title>
        <authorList>
            <person name="Callol A."/>
            <person name="Pajuelo D."/>
            <person name="Ebbesson L."/>
            <person name="Teles M."/>
            <person name="MacKenzie S."/>
            <person name="Amaro C."/>
        </authorList>
    </citation>
    <scope>NUCLEOTIDE SEQUENCE</scope>
</reference>
<reference evidence="2" key="1">
    <citation type="submission" date="2014-11" db="EMBL/GenBank/DDBJ databases">
        <authorList>
            <person name="Amaro Gonzalez C."/>
        </authorList>
    </citation>
    <scope>NUCLEOTIDE SEQUENCE</scope>
</reference>
<evidence type="ECO:0000313" key="2">
    <source>
        <dbReference type="EMBL" id="JAH84955.1"/>
    </source>
</evidence>